<evidence type="ECO:0000256" key="3">
    <source>
        <dbReference type="ARBA" id="ARBA00023128"/>
    </source>
</evidence>
<comment type="caution">
    <text evidence="4">The sequence shown here is derived from an EMBL/GenBank/DDBJ whole genome shotgun (WGS) entry which is preliminary data.</text>
</comment>
<dbReference type="AlphaFoldDB" id="A0A7J7IH86"/>
<keyword evidence="3" id="KW-0496">Mitochondrion</keyword>
<reference evidence="4 5" key="1">
    <citation type="journal article" date="2020" name="J. Phycol.">
        <title>Comparative genome analysis reveals Cyanidiococcus gen. nov., a new extremophilic red algal genus sister to Cyanidioschyzon (Cyanidioschyzonaceae, Rhodophyta).</title>
        <authorList>
            <person name="Liu S.-L."/>
            <person name="Chiang Y.-R."/>
            <person name="Yoon H.S."/>
            <person name="Fu H.-Y."/>
        </authorList>
    </citation>
    <scope>NUCLEOTIDE SEQUENCE [LARGE SCALE GENOMIC DNA]</scope>
    <source>
        <strain evidence="4 5">THAL066</strain>
    </source>
</reference>
<dbReference type="GO" id="GO:0016226">
    <property type="term" value="P:iron-sulfur cluster assembly"/>
    <property type="evidence" value="ECO:0007669"/>
    <property type="project" value="TreeGrafter"/>
</dbReference>
<evidence type="ECO:0000256" key="2">
    <source>
        <dbReference type="ARBA" id="ARBA00022946"/>
    </source>
</evidence>
<protein>
    <submittedName>
        <fullName evidence="4">Iron-sulfur clusters incorporation protein</fullName>
    </submittedName>
</protein>
<keyword evidence="5" id="KW-1185">Reference proteome</keyword>
<dbReference type="Proteomes" id="UP000530660">
    <property type="component" value="Unassembled WGS sequence"/>
</dbReference>
<dbReference type="InterPro" id="IPR027266">
    <property type="entry name" value="TrmE/GcvT-like"/>
</dbReference>
<dbReference type="EMBL" id="VWRR01000010">
    <property type="protein sequence ID" value="KAF6002472.1"/>
    <property type="molecule type" value="Genomic_DNA"/>
</dbReference>
<dbReference type="GO" id="GO:0005759">
    <property type="term" value="C:mitochondrial matrix"/>
    <property type="evidence" value="ECO:0007669"/>
    <property type="project" value="TreeGrafter"/>
</dbReference>
<dbReference type="NCBIfam" id="TIGR03317">
    <property type="entry name" value="ygfZ_signature"/>
    <property type="match status" value="1"/>
</dbReference>
<keyword evidence="2" id="KW-0809">Transit peptide</keyword>
<name>A0A7J7IH86_9RHOD</name>
<organism evidence="4 5">
    <name type="scientific">Cyanidiococcus yangmingshanensis</name>
    <dbReference type="NCBI Taxonomy" id="2690220"/>
    <lineage>
        <taxon>Eukaryota</taxon>
        <taxon>Rhodophyta</taxon>
        <taxon>Bangiophyceae</taxon>
        <taxon>Cyanidiales</taxon>
        <taxon>Cyanidiaceae</taxon>
        <taxon>Cyanidiococcus</taxon>
    </lineage>
</organism>
<dbReference type="PANTHER" id="PTHR22602:SF0">
    <property type="entry name" value="TRANSFERASE CAF17, MITOCHONDRIAL-RELATED"/>
    <property type="match status" value="1"/>
</dbReference>
<sequence length="404" mass="44902">MVQTSSFPLLRQFFACVATPKRPRRALILVHGPDTVPFLQGLCTAHVSRLAARHLPLCSSACFLDRRGRVLFDTLLWFHNNERVYLDLDERVVQLALRHLGLHRLRARVHWERVSASLFIQASVDTTVIEPVKPSSESTVQVRESGSYAEMQATDPRQLVLGKRIWVLAGSGLGQGVLATAQQASRPARCYHSFWLAELHRVLHAIPQGIQDVAPGQALPLECNFEQLGAIAFDKGCYLGQELTARTHYTGVVRKRTVAGVLSPDPTEAMERAEAAAEFVHAVQKGTENRTTTLFPREALTWPVPAPLQRQLLHARQERIMIEPVHRASTEGRTRASLGTVVANLATALVPLADTDLNATPSPTARLFRITDQTPSMIEKWFFAWWVPPYLQMVGRASVAPSVS</sequence>
<dbReference type="PANTHER" id="PTHR22602">
    <property type="entry name" value="TRANSFERASE CAF17, MITOCHONDRIAL-RELATED"/>
    <property type="match status" value="1"/>
</dbReference>
<gene>
    <name evidence="4" type="primary">IBA57</name>
    <name evidence="4" type="ORF">F1559_002876</name>
</gene>
<dbReference type="SUPFAM" id="SSF103025">
    <property type="entry name" value="Folate-binding domain"/>
    <property type="match status" value="1"/>
</dbReference>
<accession>A0A7J7IH86</accession>
<evidence type="ECO:0000313" key="4">
    <source>
        <dbReference type="EMBL" id="KAF6002472.1"/>
    </source>
</evidence>
<comment type="subcellular location">
    <subcellularLocation>
        <location evidence="1">Mitochondrion</location>
    </subcellularLocation>
</comment>
<evidence type="ECO:0000313" key="5">
    <source>
        <dbReference type="Proteomes" id="UP000530660"/>
    </source>
</evidence>
<dbReference type="InterPro" id="IPR045179">
    <property type="entry name" value="YgfZ/GcvT"/>
</dbReference>
<dbReference type="Gene3D" id="3.30.1360.120">
    <property type="entry name" value="Probable tRNA modification gtpase trme, domain 1"/>
    <property type="match status" value="1"/>
</dbReference>
<dbReference type="OrthoDB" id="191995at2759"/>
<proteinExistence type="predicted"/>
<dbReference type="InterPro" id="IPR017703">
    <property type="entry name" value="YgfZ/GCV_T_CS"/>
</dbReference>
<evidence type="ECO:0000256" key="1">
    <source>
        <dbReference type="ARBA" id="ARBA00004173"/>
    </source>
</evidence>